<dbReference type="Gene3D" id="3.30.70.270">
    <property type="match status" value="1"/>
</dbReference>
<dbReference type="PANTHER" id="PTHR44757">
    <property type="entry name" value="DIGUANYLATE CYCLASE DGCP"/>
    <property type="match status" value="1"/>
</dbReference>
<dbReference type="SMART" id="SM00052">
    <property type="entry name" value="EAL"/>
    <property type="match status" value="1"/>
</dbReference>
<accession>Q111W8</accession>
<dbReference type="EMBL" id="CP000393">
    <property type="protein sequence ID" value="ABG51706.1"/>
    <property type="molecule type" value="Genomic_DNA"/>
</dbReference>
<dbReference type="InterPro" id="IPR001633">
    <property type="entry name" value="EAL_dom"/>
</dbReference>
<dbReference type="STRING" id="203124.Tery_2499"/>
<dbReference type="InterPro" id="IPR029787">
    <property type="entry name" value="Nucleotide_cyclase"/>
</dbReference>
<gene>
    <name evidence="3" type="ordered locus">Tery_2499</name>
</gene>
<dbReference type="KEGG" id="ter:Tery_2499"/>
<dbReference type="CDD" id="cd01948">
    <property type="entry name" value="EAL"/>
    <property type="match status" value="1"/>
</dbReference>
<dbReference type="PANTHER" id="PTHR44757:SF2">
    <property type="entry name" value="BIOFILM ARCHITECTURE MAINTENANCE PROTEIN MBAA"/>
    <property type="match status" value="1"/>
</dbReference>
<protein>
    <submittedName>
        <fullName evidence="3">Diguanylate cyclase/phosphodiesterase</fullName>
    </submittedName>
</protein>
<dbReference type="InterPro" id="IPR043128">
    <property type="entry name" value="Rev_trsase/Diguanyl_cyclase"/>
</dbReference>
<dbReference type="AlphaFoldDB" id="Q111W8"/>
<dbReference type="InterPro" id="IPR052155">
    <property type="entry name" value="Biofilm_reg_signaling"/>
</dbReference>
<dbReference type="SUPFAM" id="SSF141868">
    <property type="entry name" value="EAL domain-like"/>
    <property type="match status" value="1"/>
</dbReference>
<dbReference type="Pfam" id="PF00563">
    <property type="entry name" value="EAL"/>
    <property type="match status" value="1"/>
</dbReference>
<dbReference type="Pfam" id="PF00990">
    <property type="entry name" value="GGDEF"/>
    <property type="match status" value="1"/>
</dbReference>
<proteinExistence type="predicted"/>
<dbReference type="HOGENOM" id="CLU_000445_70_50_3"/>
<dbReference type="InterPro" id="IPR035919">
    <property type="entry name" value="EAL_sf"/>
</dbReference>
<sequence length="615" mass="69853">MIVTQIPGVCSLRLILNLIATISRIHTFHLLKGLTSLLLTCDYLSIWKSFKQFTNKIYQLIHYIYKLLQLNSAFWKKLKSKVDDVLSSGRKKLIKLNEQAIDSSMQIYYNDNNDNNEVAKQVIVKKLKKHRQKQATLLYKAFHDGLTGLPNRNLFFNELKLVLHQSRKDLSYKYGVLFLDLDRFKVINDSLGHVIGDQVLVIISRRLQNYIKASDTVARLGGDEFTILLRSLPDADYATKVAMKINQELAQPIYVEGHEIFTTVSIGIVTNCKQFSDQLGENSFPICPIYNHPEDVLRAADIAMYRAKDLGKARYEVFDLTMHREVVSLLELENDLRRAVEMIKQNPVNSQFFLSYQPIICLTTNKITGFECLVRWAHPTKGLIQPGKFIPLAEETGLIIPLGMWILRTACHQLAVWQKRLTGRHVCSGLAYSDCNFIAHNFTMSVNISSKNISQPNFLEQVNEILAATNCQPHCLNLEITESLIMTNVDLATAVFEKLKNQNIRLSIDDFGTGYSSLSYLHQFPINTIKIDRSFVSQLDSDTSGQTLKIVSAVIALANNLDLEIIAEGIETKAQMNQLKQLKCRKGQGYFFSKPLTTSSVNELLQFTSLTSPFL</sequence>
<feature type="domain" description="GGDEF" evidence="2">
    <location>
        <begin position="172"/>
        <end position="320"/>
    </location>
</feature>
<dbReference type="CDD" id="cd01949">
    <property type="entry name" value="GGDEF"/>
    <property type="match status" value="1"/>
</dbReference>
<evidence type="ECO:0000259" key="1">
    <source>
        <dbReference type="PROSITE" id="PS50883"/>
    </source>
</evidence>
<dbReference type="NCBIfam" id="TIGR00254">
    <property type="entry name" value="GGDEF"/>
    <property type="match status" value="1"/>
</dbReference>
<feature type="domain" description="EAL" evidence="1">
    <location>
        <begin position="329"/>
        <end position="609"/>
    </location>
</feature>
<evidence type="ECO:0000259" key="2">
    <source>
        <dbReference type="PROSITE" id="PS50887"/>
    </source>
</evidence>
<organism evidence="3">
    <name type="scientific">Trichodesmium erythraeum (strain IMS101)</name>
    <dbReference type="NCBI Taxonomy" id="203124"/>
    <lineage>
        <taxon>Bacteria</taxon>
        <taxon>Bacillati</taxon>
        <taxon>Cyanobacteriota</taxon>
        <taxon>Cyanophyceae</taxon>
        <taxon>Oscillatoriophycideae</taxon>
        <taxon>Oscillatoriales</taxon>
        <taxon>Microcoleaceae</taxon>
        <taxon>Trichodesmium</taxon>
    </lineage>
</organism>
<reference evidence="3" key="1">
    <citation type="submission" date="2006-06" db="EMBL/GenBank/DDBJ databases">
        <title>Complete sequence of Trichodesmium erythraeum IMS101.</title>
        <authorList>
            <consortium name="US DOE Joint Genome Institute"/>
            <person name="Copeland A."/>
            <person name="Lucas S."/>
            <person name="Lapidus A."/>
            <person name="Barry K."/>
            <person name="Detter J.C."/>
            <person name="Glavina del Rio T."/>
            <person name="Hammon N."/>
            <person name="Israni S."/>
            <person name="Dalin E."/>
            <person name="Tice H."/>
            <person name="Pitluck S."/>
            <person name="Kiss H."/>
            <person name="Munk A.C."/>
            <person name="Brettin T."/>
            <person name="Bruce D."/>
            <person name="Han C."/>
            <person name="Tapia R."/>
            <person name="Gilna P."/>
            <person name="Schmutz J."/>
            <person name="Larimer F."/>
            <person name="Land M."/>
            <person name="Hauser L."/>
            <person name="Kyrpides N."/>
            <person name="Kim E."/>
            <person name="Richardson P."/>
        </authorList>
    </citation>
    <scope>NUCLEOTIDE SEQUENCE [LARGE SCALE GENOMIC DNA]</scope>
    <source>
        <strain evidence="3">IMS101</strain>
    </source>
</reference>
<dbReference type="eggNOG" id="COG5001">
    <property type="taxonomic scope" value="Bacteria"/>
</dbReference>
<dbReference type="InterPro" id="IPR000160">
    <property type="entry name" value="GGDEF_dom"/>
</dbReference>
<dbReference type="SUPFAM" id="SSF55073">
    <property type="entry name" value="Nucleotide cyclase"/>
    <property type="match status" value="1"/>
</dbReference>
<dbReference type="OrthoDB" id="425396at2"/>
<evidence type="ECO:0000313" key="3">
    <source>
        <dbReference type="EMBL" id="ABG51706.1"/>
    </source>
</evidence>
<dbReference type="PROSITE" id="PS50883">
    <property type="entry name" value="EAL"/>
    <property type="match status" value="1"/>
</dbReference>
<dbReference type="SMART" id="SM00267">
    <property type="entry name" value="GGDEF"/>
    <property type="match status" value="1"/>
</dbReference>
<dbReference type="PROSITE" id="PS50887">
    <property type="entry name" value="GGDEF"/>
    <property type="match status" value="1"/>
</dbReference>
<name>Q111W8_TRIEI</name>
<dbReference type="Gene3D" id="3.20.20.450">
    <property type="entry name" value="EAL domain"/>
    <property type="match status" value="1"/>
</dbReference>